<dbReference type="PROSITE" id="PS51087">
    <property type="entry name" value="APAG"/>
    <property type="match status" value="1"/>
</dbReference>
<dbReference type="Pfam" id="PF04379">
    <property type="entry name" value="DUF525"/>
    <property type="match status" value="1"/>
</dbReference>
<dbReference type="GO" id="GO:0070987">
    <property type="term" value="P:error-free translesion synthesis"/>
    <property type="evidence" value="ECO:0007669"/>
    <property type="project" value="TreeGrafter"/>
</dbReference>
<protein>
    <recommendedName>
        <fullName evidence="1">ApaG domain-containing protein</fullName>
    </recommendedName>
</protein>
<proteinExistence type="predicted"/>
<name>A0A381QKP5_9ZZZZ</name>
<dbReference type="PANTHER" id="PTHR14289:SF16">
    <property type="entry name" value="POLYMERASE DELTA-INTERACTING PROTEIN 2"/>
    <property type="match status" value="1"/>
</dbReference>
<dbReference type="Gene3D" id="2.60.40.1470">
    <property type="entry name" value="ApaG domain"/>
    <property type="match status" value="1"/>
</dbReference>
<evidence type="ECO:0000313" key="2">
    <source>
        <dbReference type="EMBL" id="SUZ79901.1"/>
    </source>
</evidence>
<gene>
    <name evidence="2" type="ORF">METZ01_LOCUS32755</name>
</gene>
<feature type="domain" description="ApaG" evidence="1">
    <location>
        <begin position="4"/>
        <end position="128"/>
    </location>
</feature>
<reference evidence="2" key="1">
    <citation type="submission" date="2018-05" db="EMBL/GenBank/DDBJ databases">
        <authorList>
            <person name="Lanie J.A."/>
            <person name="Ng W.-L."/>
            <person name="Kazmierczak K.M."/>
            <person name="Andrzejewski T.M."/>
            <person name="Davidsen T.M."/>
            <person name="Wayne K.J."/>
            <person name="Tettelin H."/>
            <person name="Glass J.I."/>
            <person name="Rusch D."/>
            <person name="Podicherti R."/>
            <person name="Tsui H.-C.T."/>
            <person name="Winkler M.E."/>
        </authorList>
    </citation>
    <scope>NUCLEOTIDE SEQUENCE</scope>
</reference>
<organism evidence="2">
    <name type="scientific">marine metagenome</name>
    <dbReference type="NCBI Taxonomy" id="408172"/>
    <lineage>
        <taxon>unclassified sequences</taxon>
        <taxon>metagenomes</taxon>
        <taxon>ecological metagenomes</taxon>
    </lineage>
</organism>
<dbReference type="SUPFAM" id="SSF110069">
    <property type="entry name" value="ApaG-like"/>
    <property type="match status" value="1"/>
</dbReference>
<dbReference type="InterPro" id="IPR007474">
    <property type="entry name" value="ApaG_domain"/>
</dbReference>
<accession>A0A381QKP5</accession>
<sequence length="144" mass="16511">MHYEQATSGIRVRVQPRFSLSDSDPEDGVYVFSYEIEMENQGDTTAQLLFRHWRIHDSIGDDTEVDGEGVVGMKPVLKPGEFHMYKSFCVLRSPVGYMEGYYTFVRPDGERFRAEVPRFELNGPIIIPNAIQTDDPSDNVQEMN</sequence>
<evidence type="ECO:0000259" key="1">
    <source>
        <dbReference type="PROSITE" id="PS51087"/>
    </source>
</evidence>
<dbReference type="NCBIfam" id="NF003967">
    <property type="entry name" value="PRK05461.1"/>
    <property type="match status" value="1"/>
</dbReference>
<dbReference type="EMBL" id="UINC01001405">
    <property type="protein sequence ID" value="SUZ79901.1"/>
    <property type="molecule type" value="Genomic_DNA"/>
</dbReference>
<dbReference type="PANTHER" id="PTHR14289">
    <property type="entry name" value="F-BOX ONLY PROTEIN 3"/>
    <property type="match status" value="1"/>
</dbReference>
<dbReference type="InterPro" id="IPR036767">
    <property type="entry name" value="ApaG_sf"/>
</dbReference>
<dbReference type="AlphaFoldDB" id="A0A381QKP5"/>